<proteinExistence type="predicted"/>
<feature type="compositionally biased region" description="Basic and acidic residues" evidence="1">
    <location>
        <begin position="31"/>
        <end position="44"/>
    </location>
</feature>
<dbReference type="AlphaFoldDB" id="A0A1Y1YYN8"/>
<feature type="compositionally biased region" description="Basic and acidic residues" evidence="1">
    <location>
        <begin position="87"/>
        <end position="101"/>
    </location>
</feature>
<protein>
    <submittedName>
        <fullName evidence="2">Uncharacterized protein</fullName>
    </submittedName>
</protein>
<gene>
    <name evidence="2" type="ORF">BCR34DRAFT_76085</name>
</gene>
<dbReference type="EMBL" id="MCFA01000150">
    <property type="protein sequence ID" value="ORY03141.1"/>
    <property type="molecule type" value="Genomic_DNA"/>
</dbReference>
<feature type="compositionally biased region" description="Polar residues" evidence="1">
    <location>
        <begin position="45"/>
        <end position="63"/>
    </location>
</feature>
<feature type="compositionally biased region" description="Basic and acidic residues" evidence="1">
    <location>
        <begin position="206"/>
        <end position="216"/>
    </location>
</feature>
<accession>A0A1Y1YYN8</accession>
<feature type="region of interest" description="Disordered" evidence="1">
    <location>
        <begin position="1"/>
        <end position="103"/>
    </location>
</feature>
<reference evidence="2 3" key="1">
    <citation type="submission" date="2016-07" db="EMBL/GenBank/DDBJ databases">
        <title>Pervasive Adenine N6-methylation of Active Genes in Fungi.</title>
        <authorList>
            <consortium name="DOE Joint Genome Institute"/>
            <person name="Mondo S.J."/>
            <person name="Dannebaum R.O."/>
            <person name="Kuo R.C."/>
            <person name="Labutti K."/>
            <person name="Haridas S."/>
            <person name="Kuo A."/>
            <person name="Salamov A."/>
            <person name="Ahrendt S.R."/>
            <person name="Lipzen A."/>
            <person name="Sullivan W."/>
            <person name="Andreopoulos W.B."/>
            <person name="Clum A."/>
            <person name="Lindquist E."/>
            <person name="Daum C."/>
            <person name="Ramamoorthy G.K."/>
            <person name="Gryganskyi A."/>
            <person name="Culley D."/>
            <person name="Magnuson J.K."/>
            <person name="James T.Y."/>
            <person name="O'Malley M.A."/>
            <person name="Stajich J.E."/>
            <person name="Spatafora J.W."/>
            <person name="Visel A."/>
            <person name="Grigoriev I.V."/>
        </authorList>
    </citation>
    <scope>NUCLEOTIDE SEQUENCE [LARGE SCALE GENOMIC DNA]</scope>
    <source>
        <strain evidence="2 3">CBS 115471</strain>
    </source>
</reference>
<evidence type="ECO:0000313" key="3">
    <source>
        <dbReference type="Proteomes" id="UP000193144"/>
    </source>
</evidence>
<sequence length="297" mass="32413">MLLADADWADPKTMRQTGMRSGHGWHGLGWRHGERHGDREDTGRSRNAASAQCSGQPSSSQTLDAVESAPKRALRGVQWAEGSQHQPPDDCWPRPPARDGASHGMALQRRLLCSCCARGDSLQPVLGSAMAIDTRLEDGRRREERAAIFRREGVILSIRRVRAPYQSQTNVETRPSKDLAPKFSGRLLFLLQQPPSGSGFGVGQGPDREKTAEWRRPVRTAGDIQRVKHSSAASSEPFSGPQDDLSILMKPRALAGPGQHSRACSSSEPPAAHCSRDPADEPFCPLGQRQAHLLQAC</sequence>
<comment type="caution">
    <text evidence="2">The sequence shown here is derived from an EMBL/GenBank/DDBJ whole genome shotgun (WGS) entry which is preliminary data.</text>
</comment>
<dbReference type="Proteomes" id="UP000193144">
    <property type="component" value="Unassembled WGS sequence"/>
</dbReference>
<feature type="region of interest" description="Disordered" evidence="1">
    <location>
        <begin position="196"/>
        <end position="283"/>
    </location>
</feature>
<evidence type="ECO:0000313" key="2">
    <source>
        <dbReference type="EMBL" id="ORY03141.1"/>
    </source>
</evidence>
<keyword evidence="3" id="KW-1185">Reference proteome</keyword>
<name>A0A1Y1YYN8_9PLEO</name>
<evidence type="ECO:0000256" key="1">
    <source>
        <dbReference type="SAM" id="MobiDB-lite"/>
    </source>
</evidence>
<organism evidence="2 3">
    <name type="scientific">Clohesyomyces aquaticus</name>
    <dbReference type="NCBI Taxonomy" id="1231657"/>
    <lineage>
        <taxon>Eukaryota</taxon>
        <taxon>Fungi</taxon>
        <taxon>Dikarya</taxon>
        <taxon>Ascomycota</taxon>
        <taxon>Pezizomycotina</taxon>
        <taxon>Dothideomycetes</taxon>
        <taxon>Pleosporomycetidae</taxon>
        <taxon>Pleosporales</taxon>
        <taxon>Lindgomycetaceae</taxon>
        <taxon>Clohesyomyces</taxon>
    </lineage>
</organism>